<dbReference type="PRINTS" id="PR00821">
    <property type="entry name" value="TAGLIPASE"/>
</dbReference>
<dbReference type="AlphaFoldDB" id="A0AAN7SPB3"/>
<dbReference type="InterPro" id="IPR000734">
    <property type="entry name" value="TAG_lipase"/>
</dbReference>
<evidence type="ECO:0000256" key="5">
    <source>
        <dbReference type="SAM" id="SignalP"/>
    </source>
</evidence>
<comment type="subcellular location">
    <subcellularLocation>
        <location evidence="1">Secreted</location>
    </subcellularLocation>
</comment>
<reference evidence="8" key="1">
    <citation type="submission" date="2023-01" db="EMBL/GenBank/DDBJ databases">
        <title>Key to firefly adult light organ development and bioluminescence: homeobox transcription factors regulate luciferase expression and transportation to peroxisome.</title>
        <authorList>
            <person name="Fu X."/>
        </authorList>
    </citation>
    <scope>NUCLEOTIDE SEQUENCE [LARGE SCALE GENOMIC DNA]</scope>
</reference>
<dbReference type="GO" id="GO:0016298">
    <property type="term" value="F:lipase activity"/>
    <property type="evidence" value="ECO:0007669"/>
    <property type="project" value="InterPro"/>
</dbReference>
<keyword evidence="8" id="KW-1185">Reference proteome</keyword>
<dbReference type="Proteomes" id="UP001353858">
    <property type="component" value="Unassembled WGS sequence"/>
</dbReference>
<evidence type="ECO:0000256" key="4">
    <source>
        <dbReference type="RuleBase" id="RU004262"/>
    </source>
</evidence>
<dbReference type="SUPFAM" id="SSF53474">
    <property type="entry name" value="alpha/beta-Hydrolases"/>
    <property type="match status" value="1"/>
</dbReference>
<name>A0AAN7SPB3_9COLE</name>
<feature type="domain" description="Lipase" evidence="6">
    <location>
        <begin position="73"/>
        <end position="403"/>
    </location>
</feature>
<dbReference type="InterPro" id="IPR033906">
    <property type="entry name" value="Lipase_N"/>
</dbReference>
<proteinExistence type="inferred from homology"/>
<feature type="chain" id="PRO_5042940219" description="Lipase domain-containing protein" evidence="5">
    <location>
        <begin position="24"/>
        <end position="917"/>
    </location>
</feature>
<evidence type="ECO:0000256" key="2">
    <source>
        <dbReference type="ARBA" id="ARBA00010701"/>
    </source>
</evidence>
<feature type="signal peptide" evidence="5">
    <location>
        <begin position="1"/>
        <end position="23"/>
    </location>
</feature>
<dbReference type="Gene3D" id="3.40.50.1820">
    <property type="entry name" value="alpha/beta hydrolase"/>
    <property type="match status" value="1"/>
</dbReference>
<keyword evidence="5" id="KW-0732">Signal</keyword>
<dbReference type="EMBL" id="JARPUR010000005">
    <property type="protein sequence ID" value="KAK4875580.1"/>
    <property type="molecule type" value="Genomic_DNA"/>
</dbReference>
<sequence>MLSYFYVIVCACAFFDLFKLVNTGPWASPAQERLDEVNDVEMYNAIVTSIKKWKAFKLEKKLRKREKREEPSVCYPDIGCFEAQGPFAYLEMLPGPPEEIDTKFIFHPSHKYRKKGFSQVEVSFNNLSDAFKWDQQGFNTDIATKVLIHGFGSDCSHVWVYELRSALMAVEDMNIICVDWSKGAELPNYVKAVVNTRLVGKQVALLLKGLINEMGLIPSNIHLIGFSLGAHVAGFAGSDLKNLSRITGLDPAGPLFEAQDPRARLDQTDAHFVDVIHSNGENLILGGLGSWQPLGHVDFYPNGGRMQKGCSNIFLGAVSDIIWSSTVEGRSLCNHRRAYKFFIDSVSPRCHFPSFPCNSYDEFLEGRCFPCTDSRNCGNMGYYADRWNGRGQLYLITRDEEPFCAHQYKIQIQSSTTDIPIVSYGKIQVMLVGDSTLNETFVMTKKDDEEMVLGHAISRIFVPHPILSEPTKIEVLYTAYSGWISSGLTHWKIDKITISDSFGKLSSVCQKSLILESGKPVTLPLYPGECNVPLEADFMNQTDNEELVKSSSNDNVETITQDKINKLSISDAMSMLNITWNKLASDTENTVIDEKETSRALNTKINEESVYYKLDSLSTKSSREIVEPVLKPQSRKNARSHNYDADKPEISEPILVSTTTKFSSNANDLPKPNGKELNYNFYDSTRDEWGSITNVNEERDTWKRENIKHEISKEEEAKKEKEYDGFGSIFMTVQFLPVKLAKMFEQAEKYARETILPFVSAHTPKIIRDFIAPEQPVKYLPLHFDDSTDIETDFQNYRAKPHTEISATESYTMTNIVEDSLRISTTPYTHIQKIFKRKDIFSASSEMDSEAQASNGQPARIQRLDFSERPKSFSVQDYQSKSNFSQQIFIDLPVFEDNSKIKYIPVSPEINKEKKPN</sequence>
<comment type="similarity">
    <text evidence="2 4">Belongs to the AB hydrolase superfamily. Lipase family.</text>
</comment>
<organism evidence="7 8">
    <name type="scientific">Aquatica leii</name>
    <dbReference type="NCBI Taxonomy" id="1421715"/>
    <lineage>
        <taxon>Eukaryota</taxon>
        <taxon>Metazoa</taxon>
        <taxon>Ecdysozoa</taxon>
        <taxon>Arthropoda</taxon>
        <taxon>Hexapoda</taxon>
        <taxon>Insecta</taxon>
        <taxon>Pterygota</taxon>
        <taxon>Neoptera</taxon>
        <taxon>Endopterygota</taxon>
        <taxon>Coleoptera</taxon>
        <taxon>Polyphaga</taxon>
        <taxon>Elateriformia</taxon>
        <taxon>Elateroidea</taxon>
        <taxon>Lampyridae</taxon>
        <taxon>Luciolinae</taxon>
        <taxon>Aquatica</taxon>
    </lineage>
</organism>
<evidence type="ECO:0000313" key="7">
    <source>
        <dbReference type="EMBL" id="KAK4875580.1"/>
    </source>
</evidence>
<dbReference type="PANTHER" id="PTHR11610:SF186">
    <property type="entry name" value="FI22312P1"/>
    <property type="match status" value="1"/>
</dbReference>
<dbReference type="FunFam" id="3.40.50.1820:FF:000288">
    <property type="entry name" value="Pancreatic triacylglycerol lipase"/>
    <property type="match status" value="1"/>
</dbReference>
<protein>
    <recommendedName>
        <fullName evidence="6">Lipase domain-containing protein</fullName>
    </recommendedName>
</protein>
<gene>
    <name evidence="7" type="ORF">RN001_012002</name>
</gene>
<keyword evidence="3" id="KW-0964">Secreted</keyword>
<dbReference type="GO" id="GO:0005615">
    <property type="term" value="C:extracellular space"/>
    <property type="evidence" value="ECO:0007669"/>
    <property type="project" value="TreeGrafter"/>
</dbReference>
<dbReference type="CDD" id="cd00707">
    <property type="entry name" value="Pancreat_lipase_like"/>
    <property type="match status" value="1"/>
</dbReference>
<evidence type="ECO:0000256" key="1">
    <source>
        <dbReference type="ARBA" id="ARBA00004613"/>
    </source>
</evidence>
<dbReference type="PANTHER" id="PTHR11610">
    <property type="entry name" value="LIPASE"/>
    <property type="match status" value="1"/>
</dbReference>
<accession>A0AAN7SPB3</accession>
<dbReference type="Pfam" id="PF00151">
    <property type="entry name" value="Lipase"/>
    <property type="match status" value="1"/>
</dbReference>
<dbReference type="GO" id="GO:0016042">
    <property type="term" value="P:lipid catabolic process"/>
    <property type="evidence" value="ECO:0007669"/>
    <property type="project" value="TreeGrafter"/>
</dbReference>
<evidence type="ECO:0000313" key="8">
    <source>
        <dbReference type="Proteomes" id="UP001353858"/>
    </source>
</evidence>
<dbReference type="InterPro" id="IPR013818">
    <property type="entry name" value="Lipase"/>
</dbReference>
<evidence type="ECO:0000256" key="3">
    <source>
        <dbReference type="ARBA" id="ARBA00022525"/>
    </source>
</evidence>
<comment type="caution">
    <text evidence="7">The sequence shown here is derived from an EMBL/GenBank/DDBJ whole genome shotgun (WGS) entry which is preliminary data.</text>
</comment>
<dbReference type="InterPro" id="IPR029058">
    <property type="entry name" value="AB_hydrolase_fold"/>
</dbReference>
<evidence type="ECO:0000259" key="6">
    <source>
        <dbReference type="Pfam" id="PF00151"/>
    </source>
</evidence>